<keyword evidence="3" id="KW-0808">Transferase</keyword>
<feature type="domain" description="PLD phosphodiesterase" evidence="9">
    <location>
        <begin position="386"/>
        <end position="413"/>
    </location>
</feature>
<dbReference type="InterPro" id="IPR001736">
    <property type="entry name" value="PLipase_D/transphosphatidylase"/>
</dbReference>
<proteinExistence type="predicted"/>
<gene>
    <name evidence="10" type="ORF">GCM10011430_01040</name>
</gene>
<organism evidence="10 11">
    <name type="scientific">Oxalicibacterium solurbis</name>
    <dbReference type="NCBI Taxonomy" id="69280"/>
    <lineage>
        <taxon>Bacteria</taxon>
        <taxon>Pseudomonadati</taxon>
        <taxon>Pseudomonadota</taxon>
        <taxon>Betaproteobacteria</taxon>
        <taxon>Burkholderiales</taxon>
        <taxon>Oxalobacteraceae</taxon>
        <taxon>Oxalicibacterium</taxon>
    </lineage>
</organism>
<keyword evidence="6" id="KW-1133">Transmembrane helix</keyword>
<evidence type="ECO:0000313" key="11">
    <source>
        <dbReference type="Proteomes" id="UP000627205"/>
    </source>
</evidence>
<keyword evidence="11" id="KW-1185">Reference proteome</keyword>
<reference evidence="10" key="2">
    <citation type="submission" date="2020-09" db="EMBL/GenBank/DDBJ databases">
        <authorList>
            <person name="Sun Q."/>
            <person name="Sedlacek I."/>
        </authorList>
    </citation>
    <scope>NUCLEOTIDE SEQUENCE</scope>
    <source>
        <strain evidence="10">CCM 7664</strain>
    </source>
</reference>
<dbReference type="GO" id="GO:0032049">
    <property type="term" value="P:cardiolipin biosynthetic process"/>
    <property type="evidence" value="ECO:0007669"/>
    <property type="project" value="UniProtKB-UniRule"/>
</dbReference>
<dbReference type="PANTHER" id="PTHR21248">
    <property type="entry name" value="CARDIOLIPIN SYNTHASE"/>
    <property type="match status" value="1"/>
</dbReference>
<name>A0A8J3ATJ6_9BURK</name>
<dbReference type="RefSeq" id="WP_188419033.1">
    <property type="nucleotide sequence ID" value="NZ_BMDP01000001.1"/>
</dbReference>
<dbReference type="Gene3D" id="3.30.870.10">
    <property type="entry name" value="Endonuclease Chain A"/>
    <property type="match status" value="2"/>
</dbReference>
<comment type="caution">
    <text evidence="10">The sequence shown here is derived from an EMBL/GenBank/DDBJ whole genome shotgun (WGS) entry which is preliminary data.</text>
</comment>
<evidence type="ECO:0000256" key="7">
    <source>
        <dbReference type="ARBA" id="ARBA00023136"/>
    </source>
</evidence>
<dbReference type="CDD" id="cd09159">
    <property type="entry name" value="PLDc_ybhO_like_2"/>
    <property type="match status" value="1"/>
</dbReference>
<evidence type="ECO:0000256" key="4">
    <source>
        <dbReference type="ARBA" id="ARBA00022692"/>
    </source>
</evidence>
<evidence type="ECO:0000256" key="2">
    <source>
        <dbReference type="ARBA" id="ARBA00022475"/>
    </source>
</evidence>
<dbReference type="PANTHER" id="PTHR21248:SF22">
    <property type="entry name" value="PHOSPHOLIPASE D"/>
    <property type="match status" value="1"/>
</dbReference>
<comment type="subcellular location">
    <subcellularLocation>
        <location evidence="1">Cell membrane</location>
    </subcellularLocation>
</comment>
<evidence type="ECO:0000259" key="9">
    <source>
        <dbReference type="PROSITE" id="PS50035"/>
    </source>
</evidence>
<keyword evidence="7" id="KW-0472">Membrane</keyword>
<evidence type="ECO:0000256" key="3">
    <source>
        <dbReference type="ARBA" id="ARBA00022679"/>
    </source>
</evidence>
<dbReference type="EMBL" id="BMDP01000001">
    <property type="protein sequence ID" value="GGI52930.1"/>
    <property type="molecule type" value="Genomic_DNA"/>
</dbReference>
<evidence type="ECO:0000256" key="8">
    <source>
        <dbReference type="NCBIfam" id="TIGR04265"/>
    </source>
</evidence>
<dbReference type="EC" id="2.7.8.-" evidence="8"/>
<dbReference type="GO" id="GO:0005886">
    <property type="term" value="C:plasma membrane"/>
    <property type="evidence" value="ECO:0007669"/>
    <property type="project" value="UniProtKB-SubCell"/>
</dbReference>
<dbReference type="InterPro" id="IPR022924">
    <property type="entry name" value="Cardiolipin_synthase"/>
</dbReference>
<keyword evidence="2" id="KW-1003">Cell membrane</keyword>
<dbReference type="GO" id="GO:0008808">
    <property type="term" value="F:cardiolipin synthase activity"/>
    <property type="evidence" value="ECO:0007669"/>
    <property type="project" value="UniProtKB-UniRule"/>
</dbReference>
<dbReference type="SUPFAM" id="SSF56024">
    <property type="entry name" value="Phospholipase D/nuclease"/>
    <property type="match status" value="2"/>
</dbReference>
<dbReference type="PROSITE" id="PS50035">
    <property type="entry name" value="PLD"/>
    <property type="match status" value="2"/>
</dbReference>
<evidence type="ECO:0000256" key="5">
    <source>
        <dbReference type="ARBA" id="ARBA00022737"/>
    </source>
</evidence>
<keyword evidence="5" id="KW-0677">Repeat</keyword>
<dbReference type="Proteomes" id="UP000627205">
    <property type="component" value="Unassembled WGS sequence"/>
</dbReference>
<dbReference type="AlphaFoldDB" id="A0A8J3ATJ6"/>
<keyword evidence="4" id="KW-0812">Transmembrane</keyword>
<evidence type="ECO:0000256" key="6">
    <source>
        <dbReference type="ARBA" id="ARBA00022989"/>
    </source>
</evidence>
<dbReference type="NCBIfam" id="TIGR04265">
    <property type="entry name" value="bac_cardiolipin"/>
    <property type="match status" value="1"/>
</dbReference>
<dbReference type="CDD" id="cd09110">
    <property type="entry name" value="PLDc_CLS_1"/>
    <property type="match status" value="1"/>
</dbReference>
<evidence type="ECO:0000313" key="10">
    <source>
        <dbReference type="EMBL" id="GGI52930.1"/>
    </source>
</evidence>
<dbReference type="Pfam" id="PF13091">
    <property type="entry name" value="PLDc_2"/>
    <property type="match status" value="2"/>
</dbReference>
<feature type="domain" description="PLD phosphodiesterase" evidence="9">
    <location>
        <begin position="200"/>
        <end position="227"/>
    </location>
</feature>
<dbReference type="InterPro" id="IPR025202">
    <property type="entry name" value="PLD-like_dom"/>
</dbReference>
<reference evidence="10" key="1">
    <citation type="journal article" date="2014" name="Int. J. Syst. Evol. Microbiol.">
        <title>Complete genome sequence of Corynebacterium casei LMG S-19264T (=DSM 44701T), isolated from a smear-ripened cheese.</title>
        <authorList>
            <consortium name="US DOE Joint Genome Institute (JGI-PGF)"/>
            <person name="Walter F."/>
            <person name="Albersmeier A."/>
            <person name="Kalinowski J."/>
            <person name="Ruckert C."/>
        </authorList>
    </citation>
    <scope>NUCLEOTIDE SEQUENCE</scope>
    <source>
        <strain evidence="10">CCM 7664</strain>
    </source>
</reference>
<evidence type="ECO:0000256" key="1">
    <source>
        <dbReference type="ARBA" id="ARBA00004236"/>
    </source>
</evidence>
<accession>A0A8J3ATJ6</accession>
<protein>
    <recommendedName>
        <fullName evidence="8">Cardiolipin synthase</fullName>
        <ecNumber evidence="8">2.7.8.-</ecNumber>
    </recommendedName>
</protein>
<sequence length="473" mass="52950">MTGFLHHLNCRLTVHRAALLPLVALCLTLTACASLPDVRYLKTSLTPQDTPTVRTAQGELSPQRSESLLAQRLRNAKVDLPEMAALEEAATNSPLIAGNKLTLLNDGPQTMKAMIEAIKGARDHINLETYIFGQDTMGDEFADLLIEKQQAGVQVNIIYDSVGSLGTRPEFFQRLRDAGIAVLEFHPVNPLKRFGSGWRLNNRDHRKILVVDGKIAFTGGINITDDYSSGSLFRSKSKSQKHLGWRDTHIRVEGPAVASFQWLFLQTWVSQHKESDVDLAARKYFPPLKPAGNKIVRVIASEPNGDYETYKAYVLAMQQAKTSIHITNSYFVPDQQLIEALTDAARRGVEVKVIFPAVSDASLVMHAGRSYYTELLSSGVRIFELQASVLHAKTAVIDGYWSTVGSTNLDMRSFLHNSEVNLIAIDQEFGSIMESAFNEDLKNSIEVTPEKWAERPLSDRLQEWFARQFEYWL</sequence>
<dbReference type="SMART" id="SM00155">
    <property type="entry name" value="PLDc"/>
    <property type="match status" value="2"/>
</dbReference>